<keyword evidence="4" id="KW-0540">Nuclease</keyword>
<dbReference type="InterPro" id="IPR039537">
    <property type="entry name" value="Retrotran_Ty1/copia-like"/>
</dbReference>
<evidence type="ECO:0000256" key="6">
    <source>
        <dbReference type="ARBA" id="ARBA00022741"/>
    </source>
</evidence>
<keyword evidence="13" id="KW-0808">Transferase</keyword>
<evidence type="ECO:0000256" key="3">
    <source>
        <dbReference type="ARBA" id="ARBA00022670"/>
    </source>
</evidence>
<keyword evidence="6" id="KW-0547">Nucleotide-binding</keyword>
<dbReference type="Pfam" id="PF13976">
    <property type="entry name" value="gag_pre-integrs"/>
    <property type="match status" value="1"/>
</dbReference>
<comment type="function">
    <text evidence="1">The aspartyl protease (PR) mediates the proteolytic cleavages of the Gag and Gag-Pol polyproteins after assembly of the VLP.</text>
</comment>
<name>A0A9W6Y7Z9_9STRA</name>
<reference evidence="17" key="1">
    <citation type="submission" date="2023-04" db="EMBL/GenBank/DDBJ databases">
        <title>Phytophthora fragariaefolia NBRC 109709.</title>
        <authorList>
            <person name="Ichikawa N."/>
            <person name="Sato H."/>
            <person name="Tonouchi N."/>
        </authorList>
    </citation>
    <scope>NUCLEOTIDE SEQUENCE</scope>
    <source>
        <strain evidence="17">NBRC 109709</strain>
    </source>
</reference>
<dbReference type="SUPFAM" id="SSF53098">
    <property type="entry name" value="Ribonuclease H-like"/>
    <property type="match status" value="1"/>
</dbReference>
<keyword evidence="11" id="KW-0229">DNA integration</keyword>
<keyword evidence="3" id="KW-0645">Protease</keyword>
<dbReference type="GO" id="GO:0046872">
    <property type="term" value="F:metal ion binding"/>
    <property type="evidence" value="ECO:0007669"/>
    <property type="project" value="UniProtKB-KW"/>
</dbReference>
<dbReference type="Gene3D" id="3.30.420.10">
    <property type="entry name" value="Ribonuclease H-like superfamily/Ribonuclease H"/>
    <property type="match status" value="1"/>
</dbReference>
<dbReference type="GO" id="GO:0004519">
    <property type="term" value="F:endonuclease activity"/>
    <property type="evidence" value="ECO:0007669"/>
    <property type="project" value="UniProtKB-KW"/>
</dbReference>
<keyword evidence="18" id="KW-1185">Reference proteome</keyword>
<dbReference type="EMBL" id="BSXT01003908">
    <property type="protein sequence ID" value="GMF56104.1"/>
    <property type="molecule type" value="Genomic_DNA"/>
</dbReference>
<evidence type="ECO:0000256" key="5">
    <source>
        <dbReference type="ARBA" id="ARBA00022723"/>
    </source>
</evidence>
<dbReference type="GO" id="GO:0006508">
    <property type="term" value="P:proteolysis"/>
    <property type="evidence" value="ECO:0007669"/>
    <property type="project" value="UniProtKB-KW"/>
</dbReference>
<dbReference type="InterPro" id="IPR012337">
    <property type="entry name" value="RNaseH-like_sf"/>
</dbReference>
<proteinExistence type="predicted"/>
<dbReference type="OrthoDB" id="89181at2759"/>
<evidence type="ECO:0000313" key="17">
    <source>
        <dbReference type="EMBL" id="GMF56104.1"/>
    </source>
</evidence>
<evidence type="ECO:0000256" key="14">
    <source>
        <dbReference type="ARBA" id="ARBA00023113"/>
    </source>
</evidence>
<evidence type="ECO:0000256" key="2">
    <source>
        <dbReference type="ARBA" id="ARBA00022612"/>
    </source>
</evidence>
<evidence type="ECO:0000259" key="16">
    <source>
        <dbReference type="PROSITE" id="PS50994"/>
    </source>
</evidence>
<evidence type="ECO:0000256" key="13">
    <source>
        <dbReference type="ARBA" id="ARBA00022932"/>
    </source>
</evidence>
<keyword evidence="9" id="KW-0067">ATP-binding</keyword>
<dbReference type="Pfam" id="PF22936">
    <property type="entry name" value="Pol_BBD"/>
    <property type="match status" value="1"/>
</dbReference>
<organism evidence="17 18">
    <name type="scientific">Phytophthora fragariaefolia</name>
    <dbReference type="NCBI Taxonomy" id="1490495"/>
    <lineage>
        <taxon>Eukaryota</taxon>
        <taxon>Sar</taxon>
        <taxon>Stramenopiles</taxon>
        <taxon>Oomycota</taxon>
        <taxon>Peronosporomycetes</taxon>
        <taxon>Peronosporales</taxon>
        <taxon>Peronosporaceae</taxon>
        <taxon>Phytophthora</taxon>
    </lineage>
</organism>
<dbReference type="GO" id="GO:0006310">
    <property type="term" value="P:DNA recombination"/>
    <property type="evidence" value="ECO:0007669"/>
    <property type="project" value="UniProtKB-KW"/>
</dbReference>
<dbReference type="GO" id="GO:0015074">
    <property type="term" value="P:DNA integration"/>
    <property type="evidence" value="ECO:0007669"/>
    <property type="project" value="UniProtKB-KW"/>
</dbReference>
<evidence type="ECO:0000256" key="7">
    <source>
        <dbReference type="ARBA" id="ARBA00022759"/>
    </source>
</evidence>
<evidence type="ECO:0000256" key="1">
    <source>
        <dbReference type="ARBA" id="ARBA00002180"/>
    </source>
</evidence>
<keyword evidence="13" id="KW-0548">Nucleotidyltransferase</keyword>
<keyword evidence="12" id="KW-0695">RNA-directed DNA polymerase</keyword>
<dbReference type="GO" id="GO:0003887">
    <property type="term" value="F:DNA-directed DNA polymerase activity"/>
    <property type="evidence" value="ECO:0007669"/>
    <property type="project" value="UniProtKB-KW"/>
</dbReference>
<keyword evidence="5" id="KW-0479">Metal-binding</keyword>
<keyword evidence="7" id="KW-0255">Endonuclease</keyword>
<evidence type="ECO:0000256" key="10">
    <source>
        <dbReference type="ARBA" id="ARBA00022842"/>
    </source>
</evidence>
<gene>
    <name evidence="17" type="ORF">Pfra01_002375500</name>
</gene>
<dbReference type="PANTHER" id="PTHR42648">
    <property type="entry name" value="TRANSPOSASE, PUTATIVE-RELATED"/>
    <property type="match status" value="1"/>
</dbReference>
<dbReference type="GO" id="GO:0003964">
    <property type="term" value="F:RNA-directed DNA polymerase activity"/>
    <property type="evidence" value="ECO:0007669"/>
    <property type="project" value="UniProtKB-KW"/>
</dbReference>
<dbReference type="InterPro" id="IPR054722">
    <property type="entry name" value="PolX-like_BBD"/>
</dbReference>
<evidence type="ECO:0000256" key="4">
    <source>
        <dbReference type="ARBA" id="ARBA00022722"/>
    </source>
</evidence>
<evidence type="ECO:0000256" key="8">
    <source>
        <dbReference type="ARBA" id="ARBA00022801"/>
    </source>
</evidence>
<keyword evidence="14" id="KW-0917">Virion maturation</keyword>
<dbReference type="GO" id="GO:0005524">
    <property type="term" value="F:ATP binding"/>
    <property type="evidence" value="ECO:0007669"/>
    <property type="project" value="UniProtKB-KW"/>
</dbReference>
<keyword evidence="15" id="KW-0233">DNA recombination</keyword>
<accession>A0A9W6Y7Z9</accession>
<evidence type="ECO:0000256" key="15">
    <source>
        <dbReference type="ARBA" id="ARBA00023172"/>
    </source>
</evidence>
<keyword evidence="8" id="KW-0378">Hydrolase</keyword>
<protein>
    <submittedName>
        <fullName evidence="17">Unnamed protein product</fullName>
    </submittedName>
</protein>
<sequence length="408" mass="46011">MRYFFNTLVALQANGTLQAYMTTVPARSKAWVAPSRRSLDQNYQRLKLDKCLQLNAKTHRDIYDPGISDGAPIIDSVSTYHITGAKDLSFDLRTYEPHAVEIADGGIRCGKEKGKMVINELNGAVLDNVVYAPEFSETLISVKKLIDAGMKDEFTDTECLIYDKPIMRGKVSRCIYRLNIPRAMAASALRPNSIEDWHQRLGHLNYRSIIDLRNSNSVRGLRIVTPSKTCEVCARSKSTRAAAPKKASRPENTQNEVCHGDLSGPFQRSYHGNKYYFALKWRGHTTVYFIKTKDETTTCFKNYMNLVNRCFPKTDGTKVYRSDNGGEFLAIGFCDACAAEGLATEMSEPEAHHQNGVIERTHRTLADTARSLMLQAKLPHYLWEYAVQSAVNTRNRVISRSDPTMTPF</sequence>
<keyword evidence="2" id="KW-1188">Viral release from host cell</keyword>
<feature type="domain" description="Integrase catalytic" evidence="16">
    <location>
        <begin position="246"/>
        <end position="408"/>
    </location>
</feature>
<evidence type="ECO:0000256" key="11">
    <source>
        <dbReference type="ARBA" id="ARBA00022908"/>
    </source>
</evidence>
<dbReference type="GO" id="GO:0003676">
    <property type="term" value="F:nucleic acid binding"/>
    <property type="evidence" value="ECO:0007669"/>
    <property type="project" value="InterPro"/>
</dbReference>
<dbReference type="GO" id="GO:0008233">
    <property type="term" value="F:peptidase activity"/>
    <property type="evidence" value="ECO:0007669"/>
    <property type="project" value="UniProtKB-KW"/>
</dbReference>
<dbReference type="InterPro" id="IPR001584">
    <property type="entry name" value="Integrase_cat-core"/>
</dbReference>
<dbReference type="PROSITE" id="PS50994">
    <property type="entry name" value="INTEGRASE"/>
    <property type="match status" value="1"/>
</dbReference>
<dbReference type="PANTHER" id="PTHR42648:SF11">
    <property type="entry name" value="TRANSPOSON TY4-P GAG-POL POLYPROTEIN"/>
    <property type="match status" value="1"/>
</dbReference>
<keyword evidence="10" id="KW-0460">Magnesium</keyword>
<keyword evidence="13" id="KW-0239">DNA-directed DNA polymerase</keyword>
<evidence type="ECO:0000256" key="9">
    <source>
        <dbReference type="ARBA" id="ARBA00022840"/>
    </source>
</evidence>
<dbReference type="InterPro" id="IPR036397">
    <property type="entry name" value="RNaseH_sf"/>
</dbReference>
<dbReference type="Proteomes" id="UP001165121">
    <property type="component" value="Unassembled WGS sequence"/>
</dbReference>
<comment type="caution">
    <text evidence="17">The sequence shown here is derived from an EMBL/GenBank/DDBJ whole genome shotgun (WGS) entry which is preliminary data.</text>
</comment>
<evidence type="ECO:0000313" key="18">
    <source>
        <dbReference type="Proteomes" id="UP001165121"/>
    </source>
</evidence>
<dbReference type="InterPro" id="IPR025724">
    <property type="entry name" value="GAG-pre-integrase_dom"/>
</dbReference>
<evidence type="ECO:0000256" key="12">
    <source>
        <dbReference type="ARBA" id="ARBA00022918"/>
    </source>
</evidence>
<dbReference type="AlphaFoldDB" id="A0A9W6Y7Z9"/>